<dbReference type="Pfam" id="PF15300">
    <property type="entry name" value="INT_SG_DDX_CT_C"/>
    <property type="match status" value="1"/>
</dbReference>
<keyword evidence="3" id="KW-1185">Reference proteome</keyword>
<comment type="caution">
    <text evidence="2">The sequence shown here is derived from an EMBL/GenBank/DDBJ whole genome shotgun (WGS) entry which is preliminary data.</text>
</comment>
<sequence>MYVLSDCPLEGVNSTRADNVALWAVYCRSLAPGMLPATDNEGMKESQKLRDGFIVLCVLASIRQVWDFPLVYPPIYEINNSLETEEHILDVPRGVMKDTFPTAQLLSLVSRSVIHDVYVEGKERGETPTDGFVSKFVPPELKVGVGIPRSQPASRIDDFTGFSKDGLMQKPGRNALAGRIITSNFSEDDLKCREILPFLKSREEINADIKYQLVKEIPCFGQNYEKIFKLREGVHGPIEIKKRFFESIITEAVRYMRGD</sequence>
<evidence type="ECO:0000259" key="1">
    <source>
        <dbReference type="Pfam" id="PF15300"/>
    </source>
</evidence>
<proteinExistence type="predicted"/>
<gene>
    <name evidence="2" type="ORF">P7K49_039256</name>
</gene>
<organism evidence="2 3">
    <name type="scientific">Saguinus oedipus</name>
    <name type="common">Cotton-top tamarin</name>
    <name type="synonym">Oedipomidas oedipus</name>
    <dbReference type="NCBI Taxonomy" id="9490"/>
    <lineage>
        <taxon>Eukaryota</taxon>
        <taxon>Metazoa</taxon>
        <taxon>Chordata</taxon>
        <taxon>Craniata</taxon>
        <taxon>Vertebrata</taxon>
        <taxon>Euteleostomi</taxon>
        <taxon>Mammalia</taxon>
        <taxon>Eutheria</taxon>
        <taxon>Euarchontoglires</taxon>
        <taxon>Primates</taxon>
        <taxon>Haplorrhini</taxon>
        <taxon>Platyrrhini</taxon>
        <taxon>Cebidae</taxon>
        <taxon>Callitrichinae</taxon>
        <taxon>Saguinus</taxon>
    </lineage>
</organism>
<dbReference type="InterPro" id="IPR029307">
    <property type="entry name" value="INT_SG_DDX_CT_C"/>
</dbReference>
<evidence type="ECO:0000313" key="3">
    <source>
        <dbReference type="Proteomes" id="UP001266305"/>
    </source>
</evidence>
<accession>A0ABQ9TGX3</accession>
<protein>
    <recommendedName>
        <fullName evidence="1">INTS6/SAGE1/DDX26B/CT45 C-terminal domain-containing protein</fullName>
    </recommendedName>
</protein>
<reference evidence="2 3" key="1">
    <citation type="submission" date="2023-05" db="EMBL/GenBank/DDBJ databases">
        <title>B98-5 Cell Line De Novo Hybrid Assembly: An Optical Mapping Approach.</title>
        <authorList>
            <person name="Kananen K."/>
            <person name="Auerbach J.A."/>
            <person name="Kautto E."/>
            <person name="Blachly J.S."/>
        </authorList>
    </citation>
    <scope>NUCLEOTIDE SEQUENCE [LARGE SCALE GENOMIC DNA]</scope>
    <source>
        <strain evidence="2">B95-8</strain>
        <tissue evidence="2">Cell line</tissue>
    </source>
</reference>
<dbReference type="EMBL" id="JASSZA010000023">
    <property type="protein sequence ID" value="KAK2084020.1"/>
    <property type="molecule type" value="Genomic_DNA"/>
</dbReference>
<evidence type="ECO:0000313" key="2">
    <source>
        <dbReference type="EMBL" id="KAK2084020.1"/>
    </source>
</evidence>
<name>A0ABQ9TGX3_SAGOE</name>
<dbReference type="Proteomes" id="UP001266305">
    <property type="component" value="Unassembled WGS sequence"/>
</dbReference>
<feature type="domain" description="INTS6/SAGE1/DDX26B/CT45 C-terminal" evidence="1">
    <location>
        <begin position="204"/>
        <end position="257"/>
    </location>
</feature>